<gene>
    <name evidence="1" type="ORF">CU097_009360</name>
</gene>
<dbReference type="OrthoDB" id="2250876at2759"/>
<dbReference type="Proteomes" id="UP000252139">
    <property type="component" value="Unassembled WGS sequence"/>
</dbReference>
<dbReference type="AlphaFoldDB" id="A0A367JR70"/>
<evidence type="ECO:0000313" key="1">
    <source>
        <dbReference type="EMBL" id="RCH92418.1"/>
    </source>
</evidence>
<reference evidence="1 2" key="1">
    <citation type="journal article" date="2018" name="G3 (Bethesda)">
        <title>Phylogenetic and Phylogenomic Definition of Rhizopus Species.</title>
        <authorList>
            <person name="Gryganskyi A.P."/>
            <person name="Golan J."/>
            <person name="Dolatabadi S."/>
            <person name="Mondo S."/>
            <person name="Robb S."/>
            <person name="Idnurm A."/>
            <person name="Muszewska A."/>
            <person name="Steczkiewicz K."/>
            <person name="Masonjones S."/>
            <person name="Liao H.L."/>
            <person name="Gajdeczka M.T."/>
            <person name="Anike F."/>
            <person name="Vuek A."/>
            <person name="Anishchenko I.M."/>
            <person name="Voigt K."/>
            <person name="de Hoog G.S."/>
            <person name="Smith M.E."/>
            <person name="Heitman J."/>
            <person name="Vilgalys R."/>
            <person name="Stajich J.E."/>
        </authorList>
    </citation>
    <scope>NUCLEOTIDE SEQUENCE [LARGE SCALE GENOMIC DNA]</scope>
    <source>
        <strain evidence="1 2">CBS 357.93</strain>
    </source>
</reference>
<dbReference type="STRING" id="86630.A0A367JR70"/>
<dbReference type="EMBL" id="PJQL01000831">
    <property type="protein sequence ID" value="RCH92418.1"/>
    <property type="molecule type" value="Genomic_DNA"/>
</dbReference>
<proteinExistence type="predicted"/>
<evidence type="ECO:0008006" key="3">
    <source>
        <dbReference type="Google" id="ProtNLM"/>
    </source>
</evidence>
<protein>
    <recommendedName>
        <fullName evidence="3">Tc1-like transposase DDE domain-containing protein</fullName>
    </recommendedName>
</protein>
<keyword evidence="2" id="KW-1185">Reference proteome</keyword>
<sequence>MKKLKQMFTELKVSKTTLFDFVKQHCNLSLKKARLQPIDRDNEEKIQEHLDWVLDEMDLYPHMKGHYLMDNAPIHTSEDIAKYIESRDGEKFPLNDDKTCFLSLRNELIIFSLLARDDGNGHDDISDEELEPQQMMVSTATLIYDYPHVIENDWSAIKEAKRDYDHAVLHACRVMD</sequence>
<name>A0A367JR70_RHIAZ</name>
<organism evidence="1 2">
    <name type="scientific">Rhizopus azygosporus</name>
    <name type="common">Rhizopus microsporus var. azygosporus</name>
    <dbReference type="NCBI Taxonomy" id="86630"/>
    <lineage>
        <taxon>Eukaryota</taxon>
        <taxon>Fungi</taxon>
        <taxon>Fungi incertae sedis</taxon>
        <taxon>Mucoromycota</taxon>
        <taxon>Mucoromycotina</taxon>
        <taxon>Mucoromycetes</taxon>
        <taxon>Mucorales</taxon>
        <taxon>Mucorineae</taxon>
        <taxon>Rhizopodaceae</taxon>
        <taxon>Rhizopus</taxon>
    </lineage>
</organism>
<evidence type="ECO:0000313" key="2">
    <source>
        <dbReference type="Proteomes" id="UP000252139"/>
    </source>
</evidence>
<accession>A0A367JR70</accession>
<comment type="caution">
    <text evidence="1">The sequence shown here is derived from an EMBL/GenBank/DDBJ whole genome shotgun (WGS) entry which is preliminary data.</text>
</comment>